<dbReference type="PATRIC" id="fig|1615673.3.peg.418"/>
<keyword evidence="1" id="KW-0449">Lipoprotein</keyword>
<gene>
    <name evidence="1" type="ORF">TX23_24030</name>
</gene>
<organism evidence="1 2">
    <name type="scientific">Pseudomonas paralactis</name>
    <dbReference type="NCBI Taxonomy" id="1615673"/>
    <lineage>
        <taxon>Bacteria</taxon>
        <taxon>Pseudomonadati</taxon>
        <taxon>Pseudomonadota</taxon>
        <taxon>Gammaproteobacteria</taxon>
        <taxon>Pseudomonadales</taxon>
        <taxon>Pseudomonadaceae</taxon>
        <taxon>Pseudomonas</taxon>
    </lineage>
</organism>
<dbReference type="PROSITE" id="PS51257">
    <property type="entry name" value="PROKAR_LIPOPROTEIN"/>
    <property type="match status" value="1"/>
</dbReference>
<dbReference type="OrthoDB" id="7017115at2"/>
<comment type="caution">
    <text evidence="1">The sequence shown here is derived from an EMBL/GenBank/DDBJ whole genome shotgun (WGS) entry which is preliminary data.</text>
</comment>
<dbReference type="Proteomes" id="UP000050852">
    <property type="component" value="Unassembled WGS sequence"/>
</dbReference>
<evidence type="ECO:0000313" key="2">
    <source>
        <dbReference type="Proteomes" id="UP000050852"/>
    </source>
</evidence>
<dbReference type="EMBL" id="JYLN01000012">
    <property type="protein sequence ID" value="KRP69232.1"/>
    <property type="molecule type" value="Genomic_DNA"/>
</dbReference>
<name>A0A0R3A7A5_9PSED</name>
<evidence type="ECO:0000313" key="1">
    <source>
        <dbReference type="EMBL" id="KRP69232.1"/>
    </source>
</evidence>
<proteinExistence type="predicted"/>
<accession>A0A0R3A7A5</accession>
<protein>
    <submittedName>
        <fullName evidence="1">Lipoprotein</fullName>
    </submittedName>
</protein>
<reference evidence="1 2" key="1">
    <citation type="submission" date="2015-02" db="EMBL/GenBank/DDBJ databases">
        <title>Two Pseudomonas sp. nov., isolated from raw milk.</title>
        <authorList>
            <person name="Wenning M."/>
            <person name="von Neubeck M."/>
            <person name="Huptas C."/>
            <person name="Scherer S."/>
        </authorList>
    </citation>
    <scope>NUCLEOTIDE SEQUENCE [LARGE SCALE GENOMIC DNA]</scope>
    <source>
        <strain evidence="1 2">DSM 29164</strain>
    </source>
</reference>
<sequence>MNRWMAVVLLVLGGVALSGCAGRGVDGFTLEVDLPAQFSLVGDASYTPASGKMCELTRLGGKRAGLKILKAPSKSVANRVSFDVPLTQQLEGCSLVLRKVVFAINATWGTRWSDIGRDYAAIDFLDRPAPGLFSVLDIRPQELPGQCQWLFRTVGPEHALIKVLRCNSLSASGQPTKARAGGNVARNGLPGKTLRMVLALTQEEVPAVEDNWVKVEGGWKRCKGESQEDIFAFCRGNVSDFKAFKMPDGRFCRIYPTCD</sequence>
<dbReference type="AlphaFoldDB" id="A0A0R3A7A5"/>